<reference evidence="2" key="1">
    <citation type="submission" date="2025-08" db="UniProtKB">
        <authorList>
            <consortium name="Ensembl"/>
        </authorList>
    </citation>
    <scope>IDENTIFICATION</scope>
</reference>
<feature type="region of interest" description="Disordered" evidence="1">
    <location>
        <begin position="179"/>
        <end position="208"/>
    </location>
</feature>
<dbReference type="Ensembl" id="ENSCPBT00000043876.1">
    <property type="protein sequence ID" value="ENSCPBP00000037414.1"/>
    <property type="gene ID" value="ENSCPBG00000025924.1"/>
</dbReference>
<accession>A0A8C3ISK2</accession>
<feature type="compositionally biased region" description="Basic and acidic residues" evidence="1">
    <location>
        <begin position="68"/>
        <end position="90"/>
    </location>
</feature>
<dbReference type="Gene3D" id="3.40.50.12690">
    <property type="match status" value="1"/>
</dbReference>
<evidence type="ECO:0000313" key="2">
    <source>
        <dbReference type="Ensembl" id="ENSCPBP00000037414.1"/>
    </source>
</evidence>
<dbReference type="CDD" id="cd00229">
    <property type="entry name" value="SGNH_hydrolase"/>
    <property type="match status" value="1"/>
</dbReference>
<evidence type="ECO:0000256" key="1">
    <source>
        <dbReference type="SAM" id="MobiDB-lite"/>
    </source>
</evidence>
<keyword evidence="3" id="KW-1185">Reference proteome</keyword>
<feature type="region of interest" description="Disordered" evidence="1">
    <location>
        <begin position="68"/>
        <end position="106"/>
    </location>
</feature>
<dbReference type="GeneTree" id="ENSGT01150000287202"/>
<feature type="region of interest" description="Disordered" evidence="1">
    <location>
        <begin position="139"/>
        <end position="166"/>
    </location>
</feature>
<protein>
    <recommendedName>
        <fullName evidence="4">SGNH hydrolase-type esterase domain-containing protein</fullName>
    </recommendedName>
</protein>
<organism evidence="2 3">
    <name type="scientific">Chrysemys picta bellii</name>
    <name type="common">Western painted turtle</name>
    <name type="synonym">Emys bellii</name>
    <dbReference type="NCBI Taxonomy" id="8478"/>
    <lineage>
        <taxon>Eukaryota</taxon>
        <taxon>Metazoa</taxon>
        <taxon>Chordata</taxon>
        <taxon>Craniata</taxon>
        <taxon>Vertebrata</taxon>
        <taxon>Euteleostomi</taxon>
        <taxon>Archelosauria</taxon>
        <taxon>Testudinata</taxon>
        <taxon>Testudines</taxon>
        <taxon>Cryptodira</taxon>
        <taxon>Durocryptodira</taxon>
        <taxon>Testudinoidea</taxon>
        <taxon>Emydidae</taxon>
        <taxon>Chrysemys</taxon>
    </lineage>
</organism>
<dbReference type="Proteomes" id="UP000694380">
    <property type="component" value="Unplaced"/>
</dbReference>
<dbReference type="Gene3D" id="3.40.50.12700">
    <property type="match status" value="1"/>
</dbReference>
<evidence type="ECO:0008006" key="4">
    <source>
        <dbReference type="Google" id="ProtNLM"/>
    </source>
</evidence>
<dbReference type="AlphaFoldDB" id="A0A8C3ISK2"/>
<dbReference type="SUPFAM" id="SSF52266">
    <property type="entry name" value="SGNH hydrolase"/>
    <property type="match status" value="1"/>
</dbReference>
<name>A0A8C3ISK2_CHRPI</name>
<feature type="compositionally biased region" description="Basic and acidic residues" evidence="1">
    <location>
        <begin position="179"/>
        <end position="206"/>
    </location>
</feature>
<reference evidence="2" key="2">
    <citation type="submission" date="2025-09" db="UniProtKB">
        <authorList>
            <consortium name="Ensembl"/>
        </authorList>
    </citation>
    <scope>IDENTIFICATION</scope>
</reference>
<evidence type="ECO:0000313" key="3">
    <source>
        <dbReference type="Proteomes" id="UP000694380"/>
    </source>
</evidence>
<proteinExistence type="predicted"/>
<sequence length="344" mass="39518">MTDTEVEDTMRMTGCGSCGMYMILEGVPEKSFVCMKCCLIELMEEKIRGLEMQVETLVEFRRGFEQMMEQRHEEAEGKSSDLQMEARPKNSEGTLLGEESGQWKHVTKRTRQRKRWASEGEIELRNRFAELENEEGAQQVVAEGERARKKRRAASPIGRGKESMEITTPNVSPRRIRDGLRRIARDNRNREDLQPEGTGDRPENRTITRKRQVYVIGDSLLRRIDRPVTRTDPKNRRVCCLLGAKIRDVDLRLKRILMGAGKNPLIVLHVGTNDTARFSLECSKGDYARLGKTLKEIEAQVIFSGILPVPTEGQQRCDKIMAINRWLRLWEVWPLGSIHGPRTV</sequence>